<proteinExistence type="predicted"/>
<reference evidence="8 9" key="1">
    <citation type="submission" date="2024-06" db="EMBL/GenBank/DDBJ databases">
        <authorList>
            <person name="Pan Q."/>
            <person name="Wen M."/>
            <person name="Jouanno E."/>
            <person name="Zahm M."/>
            <person name="Klopp C."/>
            <person name="Cabau C."/>
            <person name="Louis A."/>
            <person name="Berthelot C."/>
            <person name="Parey E."/>
            <person name="Roest Crollius H."/>
            <person name="Montfort J."/>
            <person name="Robinson-Rechavi M."/>
            <person name="Bouchez O."/>
            <person name="Lampietro C."/>
            <person name="Lopez Roques C."/>
            <person name="Donnadieu C."/>
            <person name="Postlethwait J."/>
            <person name="Bobe J."/>
            <person name="Verreycken H."/>
            <person name="Guiguen Y."/>
        </authorList>
    </citation>
    <scope>NUCLEOTIDE SEQUENCE [LARGE SCALE GENOMIC DNA]</scope>
    <source>
        <strain evidence="8">Up_M1</strain>
        <tissue evidence="8">Testis</tissue>
    </source>
</reference>
<gene>
    <name evidence="8" type="ORF">UPYG_G00333590</name>
</gene>
<dbReference type="AlphaFoldDB" id="A0ABD0VWG2"/>
<comment type="subcellular location">
    <subcellularLocation>
        <location evidence="1">Cell membrane</location>
    </subcellularLocation>
</comment>
<dbReference type="EMBL" id="JAGEUA010000011">
    <property type="protein sequence ID" value="KAL0961937.1"/>
    <property type="molecule type" value="Genomic_DNA"/>
</dbReference>
<sequence>MKTTLVFLLLIFFGNISVEAVLCFSCTSSNNNNQCNQGTIECNSPQDNCMTSVEFILGQQSITKGCSTSSTCSAASYTNINLGGVVGNQVSCCRTFLCNISGSTACGHNLLLLALSAILSGLCFGL</sequence>
<dbReference type="InterPro" id="IPR035076">
    <property type="entry name" value="Toxin/TOLIP"/>
</dbReference>
<dbReference type="Pfam" id="PF00087">
    <property type="entry name" value="Toxin_TOLIP"/>
    <property type="match status" value="1"/>
</dbReference>
<evidence type="ECO:0000256" key="3">
    <source>
        <dbReference type="ARBA" id="ARBA00022729"/>
    </source>
</evidence>
<evidence type="ECO:0000313" key="8">
    <source>
        <dbReference type="EMBL" id="KAL0961937.1"/>
    </source>
</evidence>
<evidence type="ECO:0000256" key="4">
    <source>
        <dbReference type="ARBA" id="ARBA00023136"/>
    </source>
</evidence>
<keyword evidence="3 6" id="KW-0732">Signal</keyword>
<evidence type="ECO:0000259" key="7">
    <source>
        <dbReference type="SMART" id="SM00134"/>
    </source>
</evidence>
<evidence type="ECO:0000313" key="9">
    <source>
        <dbReference type="Proteomes" id="UP001557470"/>
    </source>
</evidence>
<keyword evidence="2" id="KW-1003">Cell membrane</keyword>
<dbReference type="GO" id="GO:0005886">
    <property type="term" value="C:plasma membrane"/>
    <property type="evidence" value="ECO:0007669"/>
    <property type="project" value="UniProtKB-SubCell"/>
</dbReference>
<feature type="signal peptide" evidence="6">
    <location>
        <begin position="1"/>
        <end position="20"/>
    </location>
</feature>
<feature type="chain" id="PRO_5044834547" description="UPAR/Ly6 domain-containing protein" evidence="6">
    <location>
        <begin position="21"/>
        <end position="126"/>
    </location>
</feature>
<evidence type="ECO:0000256" key="5">
    <source>
        <dbReference type="ARBA" id="ARBA00023180"/>
    </source>
</evidence>
<feature type="domain" description="UPAR/Ly6" evidence="7">
    <location>
        <begin position="23"/>
        <end position="113"/>
    </location>
</feature>
<dbReference type="InterPro" id="IPR045860">
    <property type="entry name" value="Snake_toxin-like_sf"/>
</dbReference>
<protein>
    <recommendedName>
        <fullName evidence="7">UPAR/Ly6 domain-containing protein</fullName>
    </recommendedName>
</protein>
<name>A0ABD0VWG2_UMBPY</name>
<dbReference type="InterPro" id="IPR051110">
    <property type="entry name" value="Ly-6/neurotoxin-like_GPI-ap"/>
</dbReference>
<evidence type="ECO:0000256" key="1">
    <source>
        <dbReference type="ARBA" id="ARBA00004236"/>
    </source>
</evidence>
<dbReference type="SMART" id="SM00134">
    <property type="entry name" value="LU"/>
    <property type="match status" value="1"/>
</dbReference>
<keyword evidence="5" id="KW-0325">Glycoprotein</keyword>
<organism evidence="8 9">
    <name type="scientific">Umbra pygmaea</name>
    <name type="common">Eastern mudminnow</name>
    <dbReference type="NCBI Taxonomy" id="75934"/>
    <lineage>
        <taxon>Eukaryota</taxon>
        <taxon>Metazoa</taxon>
        <taxon>Chordata</taxon>
        <taxon>Craniata</taxon>
        <taxon>Vertebrata</taxon>
        <taxon>Euteleostomi</taxon>
        <taxon>Actinopterygii</taxon>
        <taxon>Neopterygii</taxon>
        <taxon>Teleostei</taxon>
        <taxon>Protacanthopterygii</taxon>
        <taxon>Esociformes</taxon>
        <taxon>Umbridae</taxon>
        <taxon>Umbra</taxon>
    </lineage>
</organism>
<dbReference type="Gene3D" id="2.10.60.10">
    <property type="entry name" value="CD59"/>
    <property type="match status" value="1"/>
</dbReference>
<evidence type="ECO:0000256" key="2">
    <source>
        <dbReference type="ARBA" id="ARBA00022475"/>
    </source>
</evidence>
<dbReference type="PANTHER" id="PTHR16983:SF10">
    <property type="entry name" value="PROTEIN QUIVER"/>
    <property type="match status" value="1"/>
</dbReference>
<accession>A0ABD0VWG2</accession>
<dbReference type="InterPro" id="IPR016054">
    <property type="entry name" value="LY6_UPA_recep-like"/>
</dbReference>
<dbReference type="PANTHER" id="PTHR16983">
    <property type="entry name" value="UPAR/LY6 DOMAIN-CONTAINING PROTEIN"/>
    <property type="match status" value="1"/>
</dbReference>
<dbReference type="Proteomes" id="UP001557470">
    <property type="component" value="Unassembled WGS sequence"/>
</dbReference>
<keyword evidence="4" id="KW-0472">Membrane</keyword>
<dbReference type="SUPFAM" id="SSF57302">
    <property type="entry name" value="Snake toxin-like"/>
    <property type="match status" value="1"/>
</dbReference>
<keyword evidence="9" id="KW-1185">Reference proteome</keyword>
<comment type="caution">
    <text evidence="8">The sequence shown here is derived from an EMBL/GenBank/DDBJ whole genome shotgun (WGS) entry which is preliminary data.</text>
</comment>
<evidence type="ECO:0000256" key="6">
    <source>
        <dbReference type="SAM" id="SignalP"/>
    </source>
</evidence>